<dbReference type="AlphaFoldDB" id="A0A2G5SBL9"/>
<organism evidence="1 2">
    <name type="scientific">Caenorhabditis nigoni</name>
    <dbReference type="NCBI Taxonomy" id="1611254"/>
    <lineage>
        <taxon>Eukaryota</taxon>
        <taxon>Metazoa</taxon>
        <taxon>Ecdysozoa</taxon>
        <taxon>Nematoda</taxon>
        <taxon>Chromadorea</taxon>
        <taxon>Rhabditida</taxon>
        <taxon>Rhabditina</taxon>
        <taxon>Rhabditomorpha</taxon>
        <taxon>Rhabditoidea</taxon>
        <taxon>Rhabditidae</taxon>
        <taxon>Peloderinae</taxon>
        <taxon>Caenorhabditis</taxon>
    </lineage>
</organism>
<evidence type="ECO:0000313" key="1">
    <source>
        <dbReference type="EMBL" id="PIC12303.1"/>
    </source>
</evidence>
<comment type="caution">
    <text evidence="1">The sequence shown here is derived from an EMBL/GenBank/DDBJ whole genome shotgun (WGS) entry which is preliminary data.</text>
</comment>
<sequence>MPILSLGFQNVKFFLRVFSFARYFHCAQLISFFIISPEIYISLKQFASRWPFDSSILESSIPAGPNGLSRKPNNLDHPFYNTIKILLDDYLKLLDGSKTTLAKNMQTDWIQKNHWTCYKLE</sequence>
<keyword evidence="2" id="KW-1185">Reference proteome</keyword>
<dbReference type="Proteomes" id="UP000230233">
    <property type="component" value="Unassembled WGS sequence"/>
</dbReference>
<protein>
    <submittedName>
        <fullName evidence="1">Uncharacterized protein</fullName>
    </submittedName>
</protein>
<name>A0A2G5SBL9_9PELO</name>
<reference evidence="2" key="1">
    <citation type="submission" date="2017-10" db="EMBL/GenBank/DDBJ databases">
        <title>Rapid genome shrinkage in a self-fertile nematode reveals novel sperm competition proteins.</title>
        <authorList>
            <person name="Yin D."/>
            <person name="Schwarz E.M."/>
            <person name="Thomas C.G."/>
            <person name="Felde R.L."/>
            <person name="Korf I.F."/>
            <person name="Cutter A.D."/>
            <person name="Schartner C.M."/>
            <person name="Ralston E.J."/>
            <person name="Meyer B.J."/>
            <person name="Haag E.S."/>
        </authorList>
    </citation>
    <scope>NUCLEOTIDE SEQUENCE [LARGE SCALE GENOMIC DNA]</scope>
    <source>
        <strain evidence="2">JU1422</strain>
    </source>
</reference>
<dbReference type="EMBL" id="PDUG01000025">
    <property type="protein sequence ID" value="PIC12303.1"/>
    <property type="molecule type" value="Genomic_DNA"/>
</dbReference>
<proteinExistence type="predicted"/>
<evidence type="ECO:0000313" key="2">
    <source>
        <dbReference type="Proteomes" id="UP000230233"/>
    </source>
</evidence>
<gene>
    <name evidence="1" type="ORF">B9Z55_028533</name>
</gene>
<accession>A0A2G5SBL9</accession>